<dbReference type="GO" id="GO:0006740">
    <property type="term" value="P:NADPH regeneration"/>
    <property type="evidence" value="ECO:0007669"/>
    <property type="project" value="TreeGrafter"/>
</dbReference>
<comment type="similarity">
    <text evidence="1">Belongs to the Gfo/Idh/MocA family.</text>
</comment>
<evidence type="ECO:0000259" key="3">
    <source>
        <dbReference type="Pfam" id="PF01408"/>
    </source>
</evidence>
<proteinExistence type="inferred from homology"/>
<evidence type="ECO:0000259" key="4">
    <source>
        <dbReference type="Pfam" id="PF22725"/>
    </source>
</evidence>
<feature type="domain" description="Gfo/Idh/MocA-like oxidoreductase N-terminal" evidence="3">
    <location>
        <begin position="3"/>
        <end position="120"/>
    </location>
</feature>
<dbReference type="Gene3D" id="3.30.360.10">
    <property type="entry name" value="Dihydrodipicolinate Reductase, domain 2"/>
    <property type="match status" value="1"/>
</dbReference>
<dbReference type="PANTHER" id="PTHR42840">
    <property type="entry name" value="NAD(P)-BINDING ROSSMANN-FOLD SUPERFAMILY PROTEIN-RELATED"/>
    <property type="match status" value="1"/>
</dbReference>
<evidence type="ECO:0000256" key="1">
    <source>
        <dbReference type="ARBA" id="ARBA00010928"/>
    </source>
</evidence>
<dbReference type="Pfam" id="PF01408">
    <property type="entry name" value="GFO_IDH_MocA"/>
    <property type="match status" value="1"/>
</dbReference>
<organism evidence="5 6">
    <name type="scientific">Entomospira entomophila</name>
    <dbReference type="NCBI Taxonomy" id="2719988"/>
    <lineage>
        <taxon>Bacteria</taxon>
        <taxon>Pseudomonadati</taxon>
        <taxon>Spirochaetota</taxon>
        <taxon>Spirochaetia</taxon>
        <taxon>Spirochaetales</taxon>
        <taxon>Spirochaetaceae</taxon>
        <taxon>Entomospira</taxon>
    </lineage>
</organism>
<dbReference type="InterPro" id="IPR036291">
    <property type="entry name" value="NAD(P)-bd_dom_sf"/>
</dbReference>
<protein>
    <submittedName>
        <fullName evidence="5">Inositol 2-dehydrogenase</fullName>
        <ecNumber evidence="5">1.1.1.18</ecNumber>
    </submittedName>
</protein>
<evidence type="ECO:0000313" key="5">
    <source>
        <dbReference type="EMBL" id="NIZ41285.1"/>
    </source>
</evidence>
<dbReference type="GO" id="GO:0050112">
    <property type="term" value="F:inositol 2-dehydrogenase (NAD+) activity"/>
    <property type="evidence" value="ECO:0007669"/>
    <property type="project" value="UniProtKB-EC"/>
</dbReference>
<sequence length="340" mass="38099">MSVRIGIAGLGRLGRVHAQNLLTSVPGCDLIAVCSVIEDELQFARETLHISHTFSTYEQMVQSNLIDAVFIVTPSGLHCQHIELAMNHGKHVFCEKPMGIDLESIQSAQAVIASHPSLVFMLGFMRRYDESYQYAKAMVDRGEIGEITLMRCYGIDPASSLSSFIEFARRNFSGGLFLDMAIHDIDIIRWFTGQEISQVWAIGKNNLYPELDALRELETGSVMMQLENHSMALIVAGRNALHGYHIETEIMGTKGMIRVAQTPDKNLVTVMNEHGVIRPCSQHFSERFHDAFIQEAREFIRCIQASERPQVTAKDGLQATAVALACQQSYEENRLINIQL</sequence>
<dbReference type="RefSeq" id="WP_167700905.1">
    <property type="nucleotide sequence ID" value="NZ_CP118175.1"/>
</dbReference>
<dbReference type="NCBIfam" id="TIGR04380">
    <property type="entry name" value="myo_inos_iolG"/>
    <property type="match status" value="1"/>
</dbReference>
<dbReference type="AlphaFoldDB" id="A0A968G9X8"/>
<dbReference type="Pfam" id="PF22725">
    <property type="entry name" value="GFO_IDH_MocA_C3"/>
    <property type="match status" value="1"/>
</dbReference>
<feature type="domain" description="GFO/IDH/MocA-like oxidoreductase" evidence="4">
    <location>
        <begin position="132"/>
        <end position="258"/>
    </location>
</feature>
<dbReference type="EC" id="1.1.1.18" evidence="5"/>
<keyword evidence="6" id="KW-1185">Reference proteome</keyword>
<dbReference type="Gene3D" id="3.40.50.720">
    <property type="entry name" value="NAD(P)-binding Rossmann-like Domain"/>
    <property type="match status" value="1"/>
</dbReference>
<evidence type="ECO:0000313" key="6">
    <source>
        <dbReference type="Proteomes" id="UP000711995"/>
    </source>
</evidence>
<name>A0A968G9X8_9SPIO</name>
<dbReference type="GO" id="GO:0000166">
    <property type="term" value="F:nucleotide binding"/>
    <property type="evidence" value="ECO:0007669"/>
    <property type="project" value="InterPro"/>
</dbReference>
<dbReference type="InterPro" id="IPR055170">
    <property type="entry name" value="GFO_IDH_MocA-like_dom"/>
</dbReference>
<dbReference type="PANTHER" id="PTHR42840:SF3">
    <property type="entry name" value="BINDING ROSSMANN FOLD OXIDOREDUCTASE, PUTATIVE (AFU_ORTHOLOGUE AFUA_2G10240)-RELATED"/>
    <property type="match status" value="1"/>
</dbReference>
<dbReference type="GO" id="GO:0005737">
    <property type="term" value="C:cytoplasm"/>
    <property type="evidence" value="ECO:0007669"/>
    <property type="project" value="TreeGrafter"/>
</dbReference>
<evidence type="ECO:0000256" key="2">
    <source>
        <dbReference type="ARBA" id="ARBA00023002"/>
    </source>
</evidence>
<dbReference type="InterPro" id="IPR030827">
    <property type="entry name" value="Myo_inos_IolG"/>
</dbReference>
<keyword evidence="2 5" id="KW-0560">Oxidoreductase</keyword>
<dbReference type="Proteomes" id="UP000711995">
    <property type="component" value="Unassembled WGS sequence"/>
</dbReference>
<dbReference type="SUPFAM" id="SSF51735">
    <property type="entry name" value="NAD(P)-binding Rossmann-fold domains"/>
    <property type="match status" value="1"/>
</dbReference>
<dbReference type="EMBL" id="JAATLJ010000002">
    <property type="protein sequence ID" value="NIZ41285.1"/>
    <property type="molecule type" value="Genomic_DNA"/>
</dbReference>
<accession>A0A968G9X8</accession>
<dbReference type="InterPro" id="IPR000683">
    <property type="entry name" value="Gfo/Idh/MocA-like_OxRdtase_N"/>
</dbReference>
<gene>
    <name evidence="5" type="primary">iolG</name>
    <name evidence="5" type="ORF">HCT14_07185</name>
</gene>
<dbReference type="SUPFAM" id="SSF55347">
    <property type="entry name" value="Glyceraldehyde-3-phosphate dehydrogenase-like, C-terminal domain"/>
    <property type="match status" value="1"/>
</dbReference>
<reference evidence="5 6" key="1">
    <citation type="submission" date="2020-03" db="EMBL/GenBank/DDBJ databases">
        <title>Spirochaetal bacteria isolated from arthropods constitute a novel genus Entomospira genus novum within the order Spirochaetales.</title>
        <authorList>
            <person name="Grana-Miraglia L."/>
            <person name="Sikutova S."/>
            <person name="Fingerle V."/>
            <person name="Sing A."/>
            <person name="Castillo-Ramirez S."/>
            <person name="Margos G."/>
            <person name="Rudolf I."/>
        </authorList>
    </citation>
    <scope>NUCLEOTIDE SEQUENCE [LARGE SCALE GENOMIC DNA]</scope>
    <source>
        <strain evidence="5 6">BR193</strain>
    </source>
</reference>
<comment type="caution">
    <text evidence="5">The sequence shown here is derived from an EMBL/GenBank/DDBJ whole genome shotgun (WGS) entry which is preliminary data.</text>
</comment>